<dbReference type="GO" id="GO:0005634">
    <property type="term" value="C:nucleus"/>
    <property type="evidence" value="ECO:0007669"/>
    <property type="project" value="TreeGrafter"/>
</dbReference>
<evidence type="ECO:0000259" key="15">
    <source>
        <dbReference type="PROSITE" id="PS51999"/>
    </source>
</evidence>
<dbReference type="InterPro" id="IPR004808">
    <property type="entry name" value="AP_endonuc_1"/>
</dbReference>
<gene>
    <name evidence="16" type="ORF">LAFE_0H11738G</name>
</gene>
<keyword evidence="5 13" id="KW-0863">Zinc-finger</keyword>
<evidence type="ECO:0000256" key="1">
    <source>
        <dbReference type="ARBA" id="ARBA00001936"/>
    </source>
</evidence>
<feature type="active site" evidence="10">
    <location>
        <position position="176"/>
    </location>
</feature>
<feature type="site" description="Interaction with DNA substrate" evidence="12">
    <location>
        <position position="349"/>
    </location>
</feature>
<feature type="active site" description="Proton donor/acceptor" evidence="10">
    <location>
        <position position="217"/>
    </location>
</feature>
<dbReference type="GO" id="GO:0008311">
    <property type="term" value="F:double-stranded DNA 3'-5' DNA exonuclease activity"/>
    <property type="evidence" value="ECO:0007669"/>
    <property type="project" value="TreeGrafter"/>
</dbReference>
<dbReference type="OMA" id="YTVWNTL"/>
<evidence type="ECO:0000256" key="4">
    <source>
        <dbReference type="ARBA" id="ARBA00022723"/>
    </source>
</evidence>
<comment type="similarity">
    <text evidence="2">Belongs to the DNA repair enzymes AP/ExoA family.</text>
</comment>
<evidence type="ECO:0000256" key="11">
    <source>
        <dbReference type="PIRSR" id="PIRSR604808-2"/>
    </source>
</evidence>
<sequence length="518" mass="59265">MVHEELEPKHDEDVRFVTFNVNGLRTLFNYHPFSAMERSLSRVFDYFKSDIITFQELKTDKHSLTKWGKVDGFYSFISLPKTKKGYSGVGCWVRIPRADDPMFGKLTVVKAEEGITGWLKVKIGNEMIRYKDDESQGIGGYESLGIQNESEAMDLDSEGRCVMVELACNLVVICTYCPANSSLTDEGEVFRLKYLKVLFRRIRNLHLMGKEVVLMGDINVCRDLIDHAESLEKAQISLNNLKSGTEIEKQNVQKVKEFIYNPSRPARRILNENLADSVLQDLSEHGELVDTTRVLQGRSRLKMYTVWNTLKNSRPINYGSRIDFILVSSRMKSEVRQANIWPQIMGSDHCPVFADLRLNKSAVIASGLLPRFEARYKYNLNQGDILSMFSKSMKKNPPLSQPSPKSKVTKKSMKQPRDIQTALMSNPELEGHLHNDAQKTSRREDRKSKVLNTKGYGESSNEIIKKMFGKPPLCKHGEEAILRTSKTNHNPGKRFWICNRPKGEAKDKSSSCDFFQWK</sequence>
<keyword evidence="8 11" id="KW-0460">Magnesium</keyword>
<feature type="binding site" evidence="11">
    <location>
        <position position="349"/>
    </location>
    <ligand>
        <name>Mg(2+)</name>
        <dbReference type="ChEBI" id="CHEBI:18420"/>
        <label>1</label>
    </ligand>
</feature>
<keyword evidence="17" id="KW-1185">Reference proteome</keyword>
<evidence type="ECO:0000256" key="14">
    <source>
        <dbReference type="SAM" id="MobiDB-lite"/>
    </source>
</evidence>
<feature type="domain" description="GRF-type" evidence="15">
    <location>
        <begin position="474"/>
        <end position="518"/>
    </location>
</feature>
<dbReference type="OrthoDB" id="391817at2759"/>
<evidence type="ECO:0000256" key="8">
    <source>
        <dbReference type="ARBA" id="ARBA00022842"/>
    </source>
</evidence>
<feature type="binding site" evidence="11">
    <location>
        <position position="348"/>
    </location>
    <ligand>
        <name>Mg(2+)</name>
        <dbReference type="ChEBI" id="CHEBI:18420"/>
        <label>1</label>
    </ligand>
</feature>
<evidence type="ECO:0000256" key="9">
    <source>
        <dbReference type="ARBA" id="ARBA00023242"/>
    </source>
</evidence>
<feature type="compositionally biased region" description="Basic and acidic residues" evidence="14">
    <location>
        <begin position="429"/>
        <end position="448"/>
    </location>
</feature>
<dbReference type="PROSITE" id="PS51999">
    <property type="entry name" value="ZF_GRF"/>
    <property type="match status" value="1"/>
</dbReference>
<feature type="site" description="Important for catalytic activity" evidence="12">
    <location>
        <position position="323"/>
    </location>
</feature>
<keyword evidence="6" id="KW-0378">Hydrolase</keyword>
<feature type="binding site" evidence="11">
    <location>
        <position position="20"/>
    </location>
    <ligand>
        <name>Mg(2+)</name>
        <dbReference type="ChEBI" id="CHEBI:18420"/>
        <label>1</label>
    </ligand>
</feature>
<dbReference type="STRING" id="4955.A0A1G4MKF8"/>
<proteinExistence type="inferred from homology"/>
<dbReference type="GO" id="GO:0003906">
    <property type="term" value="F:DNA-(apurinic or apyrimidinic site) endonuclease activity"/>
    <property type="evidence" value="ECO:0007669"/>
    <property type="project" value="TreeGrafter"/>
</dbReference>
<dbReference type="Gene3D" id="3.60.10.10">
    <property type="entry name" value="Endonuclease/exonuclease/phosphatase"/>
    <property type="match status" value="1"/>
</dbReference>
<dbReference type="EMBL" id="LT598491">
    <property type="protein sequence ID" value="SCW04356.1"/>
    <property type="molecule type" value="Genomic_DNA"/>
</dbReference>
<keyword evidence="9" id="KW-0539">Nucleus</keyword>
<dbReference type="PANTHER" id="PTHR22748:SF4">
    <property type="entry name" value="DNA-(APURINIC OR APYRIMIDINIC SITE) ENDONUCLEASE 2"/>
    <property type="match status" value="1"/>
</dbReference>
<feature type="region of interest" description="Disordered" evidence="14">
    <location>
        <begin position="392"/>
        <end position="456"/>
    </location>
</feature>
<dbReference type="GO" id="GO:0003677">
    <property type="term" value="F:DNA binding"/>
    <property type="evidence" value="ECO:0007669"/>
    <property type="project" value="InterPro"/>
</dbReference>
<dbReference type="InterPro" id="IPR005135">
    <property type="entry name" value="Endo/exonuclease/phosphatase"/>
</dbReference>
<dbReference type="InterPro" id="IPR010666">
    <property type="entry name" value="Znf_GRF"/>
</dbReference>
<dbReference type="PROSITE" id="PS51435">
    <property type="entry name" value="AP_NUCLEASE_F1_4"/>
    <property type="match status" value="1"/>
</dbReference>
<evidence type="ECO:0000313" key="16">
    <source>
        <dbReference type="EMBL" id="SCW04356.1"/>
    </source>
</evidence>
<dbReference type="GO" id="GO:0008270">
    <property type="term" value="F:zinc ion binding"/>
    <property type="evidence" value="ECO:0007669"/>
    <property type="project" value="UniProtKB-KW"/>
</dbReference>
<feature type="active site" description="Proton acceptor" evidence="10">
    <location>
        <position position="349"/>
    </location>
</feature>
<evidence type="ECO:0000256" key="5">
    <source>
        <dbReference type="ARBA" id="ARBA00022771"/>
    </source>
</evidence>
<dbReference type="AlphaFoldDB" id="A0A1G4MKF8"/>
<evidence type="ECO:0000256" key="10">
    <source>
        <dbReference type="PIRSR" id="PIRSR604808-1"/>
    </source>
</evidence>
<feature type="binding site" evidence="11">
    <location>
        <position position="56"/>
    </location>
    <ligand>
        <name>Mg(2+)</name>
        <dbReference type="ChEBI" id="CHEBI:18420"/>
        <label>1</label>
    </ligand>
</feature>
<accession>A0A1G4MKF8</accession>
<organism evidence="16 17">
    <name type="scientific">Lachancea fermentati</name>
    <name type="common">Zygosaccharomyces fermentati</name>
    <dbReference type="NCBI Taxonomy" id="4955"/>
    <lineage>
        <taxon>Eukaryota</taxon>
        <taxon>Fungi</taxon>
        <taxon>Dikarya</taxon>
        <taxon>Ascomycota</taxon>
        <taxon>Saccharomycotina</taxon>
        <taxon>Saccharomycetes</taxon>
        <taxon>Saccharomycetales</taxon>
        <taxon>Saccharomycetaceae</taxon>
        <taxon>Lachancea</taxon>
    </lineage>
</organism>
<dbReference type="Pfam" id="PF06839">
    <property type="entry name" value="Zn_ribbon_GRF"/>
    <property type="match status" value="1"/>
</dbReference>
<evidence type="ECO:0000256" key="3">
    <source>
        <dbReference type="ARBA" id="ARBA00013541"/>
    </source>
</evidence>
<evidence type="ECO:0000256" key="13">
    <source>
        <dbReference type="PROSITE-ProRule" id="PRU01343"/>
    </source>
</evidence>
<evidence type="ECO:0000256" key="2">
    <source>
        <dbReference type="ARBA" id="ARBA00007092"/>
    </source>
</evidence>
<dbReference type="PROSITE" id="PS00728">
    <property type="entry name" value="AP_NUCLEASE_F1_3"/>
    <property type="match status" value="1"/>
</dbReference>
<dbReference type="GO" id="GO:0006284">
    <property type="term" value="P:base-excision repair"/>
    <property type="evidence" value="ECO:0007669"/>
    <property type="project" value="TreeGrafter"/>
</dbReference>
<feature type="binding site" evidence="11">
    <location>
        <position position="217"/>
    </location>
    <ligand>
        <name>Mg(2+)</name>
        <dbReference type="ChEBI" id="CHEBI:18420"/>
        <label>1</label>
    </ligand>
</feature>
<reference evidence="16 17" key="1">
    <citation type="submission" date="2016-03" db="EMBL/GenBank/DDBJ databases">
        <authorList>
            <person name="Devillers H."/>
        </authorList>
    </citation>
    <scope>NUCLEOTIDE SEQUENCE [LARGE SCALE GENOMIC DNA]</scope>
    <source>
        <strain evidence="16">CBS 6772</strain>
    </source>
</reference>
<feature type="site" description="Transition state stabilizer" evidence="12">
    <location>
        <position position="219"/>
    </location>
</feature>
<dbReference type="SUPFAM" id="SSF56219">
    <property type="entry name" value="DNase I-like"/>
    <property type="match status" value="1"/>
</dbReference>
<feature type="binding site" evidence="11">
    <location>
        <position position="219"/>
    </location>
    <ligand>
        <name>Mg(2+)</name>
        <dbReference type="ChEBI" id="CHEBI:18420"/>
        <label>1</label>
    </ligand>
</feature>
<comment type="cofactor">
    <cofactor evidence="11">
        <name>Mg(2+)</name>
        <dbReference type="ChEBI" id="CHEBI:18420"/>
    </cofactor>
    <cofactor evidence="11">
        <name>Mn(2+)</name>
        <dbReference type="ChEBI" id="CHEBI:29035"/>
    </cofactor>
    <text evidence="11">Probably binds two magnesium or manganese ions per subunit.</text>
</comment>
<evidence type="ECO:0000313" key="17">
    <source>
        <dbReference type="Proteomes" id="UP000190831"/>
    </source>
</evidence>
<evidence type="ECO:0000256" key="12">
    <source>
        <dbReference type="PIRSR" id="PIRSR604808-3"/>
    </source>
</evidence>
<dbReference type="InterPro" id="IPR036691">
    <property type="entry name" value="Endo/exonu/phosph_ase_sf"/>
</dbReference>
<dbReference type="PANTHER" id="PTHR22748">
    <property type="entry name" value="AP ENDONUCLEASE"/>
    <property type="match status" value="1"/>
</dbReference>
<evidence type="ECO:0000256" key="6">
    <source>
        <dbReference type="ARBA" id="ARBA00022801"/>
    </source>
</evidence>
<dbReference type="GO" id="GO:0008081">
    <property type="term" value="F:phosphoric diester hydrolase activity"/>
    <property type="evidence" value="ECO:0007669"/>
    <property type="project" value="TreeGrafter"/>
</dbReference>
<dbReference type="Proteomes" id="UP000190831">
    <property type="component" value="Chromosome H"/>
</dbReference>
<keyword evidence="4 11" id="KW-0479">Metal-binding</keyword>
<comment type="cofactor">
    <cofactor evidence="1">
        <name>Mn(2+)</name>
        <dbReference type="ChEBI" id="CHEBI:29035"/>
    </cofactor>
</comment>
<protein>
    <recommendedName>
        <fullName evidence="3">DNA-(apurinic or apyrimidinic site) endonuclease 2</fullName>
    </recommendedName>
</protein>
<evidence type="ECO:0000256" key="7">
    <source>
        <dbReference type="ARBA" id="ARBA00022833"/>
    </source>
</evidence>
<keyword evidence="11" id="KW-0464">Manganese</keyword>
<dbReference type="InterPro" id="IPR020848">
    <property type="entry name" value="AP_endonuclease_F1_CS"/>
</dbReference>
<dbReference type="Pfam" id="PF03372">
    <property type="entry name" value="Exo_endo_phos"/>
    <property type="match status" value="1"/>
</dbReference>
<keyword evidence="7" id="KW-0862">Zinc</keyword>
<name>A0A1G4MKF8_LACFM</name>